<evidence type="ECO:0000259" key="2">
    <source>
        <dbReference type="Pfam" id="PF13439"/>
    </source>
</evidence>
<dbReference type="SUPFAM" id="SSF53756">
    <property type="entry name" value="UDP-Glycosyltransferase/glycogen phosphorylase"/>
    <property type="match status" value="1"/>
</dbReference>
<dbReference type="Pfam" id="PF13439">
    <property type="entry name" value="Glyco_transf_4"/>
    <property type="match status" value="1"/>
</dbReference>
<dbReference type="CDD" id="cd03809">
    <property type="entry name" value="GT4_MtfB-like"/>
    <property type="match status" value="1"/>
</dbReference>
<evidence type="ECO:0000256" key="1">
    <source>
        <dbReference type="ARBA" id="ARBA00022679"/>
    </source>
</evidence>
<evidence type="ECO:0000313" key="4">
    <source>
        <dbReference type="Proteomes" id="UP000248301"/>
    </source>
</evidence>
<reference evidence="3 4" key="1">
    <citation type="submission" date="2017-07" db="EMBL/GenBank/DDBJ databases">
        <title>A draft genome sequence of Gluconacetobacter entanii LTH 4560.</title>
        <authorList>
            <person name="Skraban J."/>
            <person name="Cleenwerck I."/>
            <person name="Vandamme P."/>
            <person name="Trcek J."/>
        </authorList>
    </citation>
    <scope>NUCLEOTIDE SEQUENCE [LARGE SCALE GENOMIC DNA]</scope>
    <source>
        <strain evidence="3 4">LTH 4560</strain>
    </source>
</reference>
<dbReference type="RefSeq" id="WP_110913365.1">
    <property type="nucleotide sequence ID" value="NZ_NKUF01000012.1"/>
</dbReference>
<keyword evidence="1 3" id="KW-0808">Transferase</keyword>
<dbReference type="GO" id="GO:0016757">
    <property type="term" value="F:glycosyltransferase activity"/>
    <property type="evidence" value="ECO:0007669"/>
    <property type="project" value="InterPro"/>
</dbReference>
<dbReference type="Pfam" id="PF13692">
    <property type="entry name" value="Glyco_trans_1_4"/>
    <property type="match status" value="1"/>
</dbReference>
<protein>
    <submittedName>
        <fullName evidence="3">Glycosyl transferase family 1</fullName>
    </submittedName>
</protein>
<dbReference type="PANTHER" id="PTHR46401:SF2">
    <property type="entry name" value="GLYCOSYLTRANSFERASE WBBK-RELATED"/>
    <property type="match status" value="1"/>
</dbReference>
<dbReference type="AlphaFoldDB" id="A0A318PT48"/>
<dbReference type="Proteomes" id="UP000248301">
    <property type="component" value="Unassembled WGS sequence"/>
</dbReference>
<comment type="caution">
    <text evidence="3">The sequence shown here is derived from an EMBL/GenBank/DDBJ whole genome shotgun (WGS) entry which is preliminary data.</text>
</comment>
<sequence>MTRYTQDLATCLGDLGIHTVFVDGRVKGQKPSFLRKFDKVDRLIRSLWPRRHVQVGRDADGHESASCPDLYRRAHVRYKTFGQLTSVVTDTPPAVMHWTYPLPMVMQGCLNVVTVHDLVPILNPGLTGIDPVRFARLLRRLFMRVDVIVTVSETVRQQMIDILGISPQRVVNLYQMVDIDIPAVMESPRIIPPGSLIHIGRVESRKNIERLIAAYVRSGSARPLVLVGPDGDDRPDLSLPQGPGQLIRMAWSERPSLLRGLAEAHALVFPSLAEGFGLPIVEAMLLGTPVMTSRGGATEEIAGGAALLVDPFDVDDIARAIMALDHERKDEGLCRDLVARGHARAGFFSRAAYIARLKAFYDGL</sequence>
<evidence type="ECO:0000313" key="3">
    <source>
        <dbReference type="EMBL" id="PYD63409.1"/>
    </source>
</evidence>
<name>A0A318PT48_9PROT</name>
<dbReference type="Gene3D" id="3.40.50.2000">
    <property type="entry name" value="Glycogen Phosphorylase B"/>
    <property type="match status" value="2"/>
</dbReference>
<proteinExistence type="predicted"/>
<dbReference type="GO" id="GO:0009103">
    <property type="term" value="P:lipopolysaccharide biosynthetic process"/>
    <property type="evidence" value="ECO:0007669"/>
    <property type="project" value="TreeGrafter"/>
</dbReference>
<feature type="domain" description="Glycosyltransferase subfamily 4-like N-terminal" evidence="2">
    <location>
        <begin position="2"/>
        <end position="180"/>
    </location>
</feature>
<gene>
    <name evidence="3" type="ORF">CFR72_07450</name>
</gene>
<organism evidence="3 4">
    <name type="scientific">Gluconacetobacter entanii</name>
    <dbReference type="NCBI Taxonomy" id="108528"/>
    <lineage>
        <taxon>Bacteria</taxon>
        <taxon>Pseudomonadati</taxon>
        <taxon>Pseudomonadota</taxon>
        <taxon>Alphaproteobacteria</taxon>
        <taxon>Acetobacterales</taxon>
        <taxon>Acetobacteraceae</taxon>
        <taxon>Gluconacetobacter</taxon>
    </lineage>
</organism>
<dbReference type="EMBL" id="NKUF01000012">
    <property type="protein sequence ID" value="PYD63409.1"/>
    <property type="molecule type" value="Genomic_DNA"/>
</dbReference>
<dbReference type="InterPro" id="IPR028098">
    <property type="entry name" value="Glyco_trans_4-like_N"/>
</dbReference>
<accession>A0A318PT48</accession>
<dbReference type="PANTHER" id="PTHR46401">
    <property type="entry name" value="GLYCOSYLTRANSFERASE WBBK-RELATED"/>
    <property type="match status" value="1"/>
</dbReference>
<dbReference type="OrthoDB" id="9801609at2"/>